<feature type="transmembrane region" description="Helical" evidence="1">
    <location>
        <begin position="278"/>
        <end position="301"/>
    </location>
</feature>
<dbReference type="Gene3D" id="2.60.40.420">
    <property type="entry name" value="Cupredoxins - blue copper proteins"/>
    <property type="match status" value="1"/>
</dbReference>
<feature type="transmembrane region" description="Helical" evidence="1">
    <location>
        <begin position="190"/>
        <end position="209"/>
    </location>
</feature>
<dbReference type="OrthoDB" id="345021at2"/>
<dbReference type="CDD" id="cd00920">
    <property type="entry name" value="Cupredoxin"/>
    <property type="match status" value="1"/>
</dbReference>
<feature type="transmembrane region" description="Helical" evidence="1">
    <location>
        <begin position="358"/>
        <end position="375"/>
    </location>
</feature>
<feature type="domain" description="EfeO-type cupredoxin-like" evidence="2">
    <location>
        <begin position="460"/>
        <end position="525"/>
    </location>
</feature>
<dbReference type="InterPro" id="IPR008972">
    <property type="entry name" value="Cupredoxin"/>
</dbReference>
<feature type="transmembrane region" description="Helical" evidence="1">
    <location>
        <begin position="110"/>
        <end position="133"/>
    </location>
</feature>
<dbReference type="InterPro" id="IPR028096">
    <property type="entry name" value="EfeO_Cupredoxin"/>
</dbReference>
<organism evidence="3 4">
    <name type="scientific">Corynebacterium efficiens (strain DSM 44549 / YS-314 / AJ 12310 / JCM 11189 / NBRC 100395)</name>
    <dbReference type="NCBI Taxonomy" id="196164"/>
    <lineage>
        <taxon>Bacteria</taxon>
        <taxon>Bacillati</taxon>
        <taxon>Actinomycetota</taxon>
        <taxon>Actinomycetes</taxon>
        <taxon>Mycobacteriales</taxon>
        <taxon>Corynebacteriaceae</taxon>
        <taxon>Corynebacterium</taxon>
    </lineage>
</organism>
<dbReference type="Pfam" id="PF13473">
    <property type="entry name" value="Cupredoxin_1"/>
    <property type="match status" value="1"/>
</dbReference>
<dbReference type="SUPFAM" id="SSF49503">
    <property type="entry name" value="Cupredoxins"/>
    <property type="match status" value="1"/>
</dbReference>
<dbReference type="STRING" id="196164.gene:10743218"/>
<feature type="transmembrane region" description="Helical" evidence="1">
    <location>
        <begin position="21"/>
        <end position="39"/>
    </location>
</feature>
<sequence>MSETTDQKWTSRSWHRRASKPVTYWFIALIVAGIIHPVLPEYRWVLIHLFTLGAITNSIVVWSQHFTEKFLHHRVPDATRPWQLRKVWALNAGVIITILGQLLTDVWDRHWVITSIGAGIVSAALVWHAFSLARQFLAAKRGQPYAPAVVAYVASACCLPLGALAGGFLAAELPGTWQERVLLAHTVANILGFLGFAALGSLSVLYAAVWRTRLPFDVTKYSVGLMIIALPVILGGALSDNGYVAAGGLGLYAVAWVVPMGAWGKASISVLAQPRDRVGFSAATVGTAPLWLLGALVYLAAEAVAHHGELFQISLPTTAVLIGFGAQLLIGVMSHLLPSTIGGGPAAVRTGTYELGRAGLFRWTLLNGGLAIWLLTDNSWLRVVASLLSIGSLVVFVPLMRSAVKAQRGVLMKKRDPVEPLTAPRYNQVTAGIAVLALVLAAFGGLGTTGGGGGVPVASGDVHAVTIDAGDMVFVPDVIEVPAGMSLEVTLVNTDDMVHDLKFANGVQTGRVAPGEEVTITVGPITADMEGWCTIAGHRAQGMDLMVVAGG</sequence>
<feature type="transmembrane region" description="Helical" evidence="1">
    <location>
        <begin position="145"/>
        <end position="170"/>
    </location>
</feature>
<keyword evidence="1" id="KW-0472">Membrane</keyword>
<evidence type="ECO:0000256" key="1">
    <source>
        <dbReference type="SAM" id="Phobius"/>
    </source>
</evidence>
<feature type="transmembrane region" description="Helical" evidence="1">
    <location>
        <begin position="221"/>
        <end position="238"/>
    </location>
</feature>
<feature type="transmembrane region" description="Helical" evidence="1">
    <location>
        <begin position="313"/>
        <end position="337"/>
    </location>
</feature>
<dbReference type="KEGG" id="cef:CE2770"/>
<dbReference type="Proteomes" id="UP000001409">
    <property type="component" value="Chromosome"/>
</dbReference>
<dbReference type="EMBL" id="BA000035">
    <property type="protein sequence ID" value="BAC19580.1"/>
    <property type="molecule type" value="Genomic_DNA"/>
</dbReference>
<accession>C8NJB9</accession>
<evidence type="ECO:0000259" key="2">
    <source>
        <dbReference type="Pfam" id="PF13473"/>
    </source>
</evidence>
<dbReference type="eggNOG" id="COG3794">
    <property type="taxonomic scope" value="Bacteria"/>
</dbReference>
<dbReference type="AlphaFoldDB" id="Q8FLU0"/>
<feature type="transmembrane region" description="Helical" evidence="1">
    <location>
        <begin position="45"/>
        <end position="66"/>
    </location>
</feature>
<evidence type="ECO:0000313" key="3">
    <source>
        <dbReference type="EMBL" id="BAC19580.1"/>
    </source>
</evidence>
<evidence type="ECO:0000313" key="4">
    <source>
        <dbReference type="Proteomes" id="UP000001409"/>
    </source>
</evidence>
<keyword evidence="1" id="KW-0812">Transmembrane</keyword>
<reference evidence="3 4" key="1">
    <citation type="journal article" date="2003" name="Genome Res.">
        <title>Comparative complete genome sequence analysis of the amino acid replacements responsible for the thermostability of Corynebacterium efficiens.</title>
        <authorList>
            <person name="Nishio Y."/>
            <person name="Nakamura Y."/>
            <person name="Kawarabayasi Y."/>
            <person name="Usuda Y."/>
            <person name="Kimura E."/>
            <person name="Sugimoto S."/>
            <person name="Matsui K."/>
            <person name="Yamagishi A."/>
            <person name="Kikuchi H."/>
            <person name="Ikeo K."/>
            <person name="Gojobori T."/>
        </authorList>
    </citation>
    <scope>NUCLEOTIDE SEQUENCE [LARGE SCALE GENOMIC DNA]</scope>
    <source>
        <strain evidence="4">DSM 44549 / YS-314 / AJ 12310 / JCM 11189 / NBRC 100395</strain>
    </source>
</reference>
<keyword evidence="4" id="KW-1185">Reference proteome</keyword>
<protein>
    <recommendedName>
        <fullName evidence="2">EfeO-type cupredoxin-like domain-containing protein</fullName>
    </recommendedName>
</protein>
<proteinExistence type="predicted"/>
<accession>Q8FLU0</accession>
<feature type="transmembrane region" description="Helical" evidence="1">
    <location>
        <begin position="244"/>
        <end position="266"/>
    </location>
</feature>
<dbReference type="HOGENOM" id="CLU_037932_0_0_11"/>
<feature type="transmembrane region" description="Helical" evidence="1">
    <location>
        <begin position="87"/>
        <end position="104"/>
    </location>
</feature>
<keyword evidence="1" id="KW-1133">Transmembrane helix</keyword>
<feature type="transmembrane region" description="Helical" evidence="1">
    <location>
        <begin position="381"/>
        <end position="404"/>
    </location>
</feature>
<name>Q8FLU0_COREF</name>